<dbReference type="Proteomes" id="UP000060602">
    <property type="component" value="Chromosome"/>
</dbReference>
<gene>
    <name evidence="2" type="ORF">AL504_01085</name>
</gene>
<feature type="chain" id="PRO_5007141816" evidence="1">
    <location>
        <begin position="28"/>
        <end position="197"/>
    </location>
</feature>
<reference evidence="3" key="1">
    <citation type="submission" date="2015-12" db="EMBL/GenBank/DDBJ databases">
        <title>FDA dAtabase for Regulatory Grade micrObial Sequences (FDA-ARGOS): Supporting development and validation of Infectious Disease Dx tests.</title>
        <authorList>
            <person name="Case J."/>
            <person name="Tallon L."/>
            <person name="Sadzewicz L."/>
            <person name="Sengamalay N."/>
            <person name="Ott S."/>
            <person name="Godinez A."/>
            <person name="Nagaraj S."/>
            <person name="Nadendla S."/>
            <person name="Sichtig H."/>
        </authorList>
    </citation>
    <scope>NUCLEOTIDE SEQUENCE [LARGE SCALE GENOMIC DNA]</scope>
    <source>
        <strain evidence="3">FDAARGOS_147</strain>
    </source>
</reference>
<sequence length="197" mass="21347">MSPPGAPRLAALYAGLALAALASAVSAETVDLPQGLSVQLPEGWVVDGSPQGDVSRSGLRRVQLTCESEACMETQETCTLLMRATPLAGDDDEARLRALYASPLKRYFRLRAVLSATGPDADIRQPLERVRIGDRDWYRVQTDARPPRRSGLFAETVVDGRYVGAICKSREAGEQRHRDGLRVIESLTSDADAAAPR</sequence>
<accession>A0A109XV01</accession>
<protein>
    <submittedName>
        <fullName evidence="2">Uncharacterized protein</fullName>
    </submittedName>
</protein>
<proteinExistence type="predicted"/>
<dbReference type="AlphaFoldDB" id="A0A109XV01"/>
<keyword evidence="1" id="KW-0732">Signal</keyword>
<name>A0A109XV01_ALCXX</name>
<evidence type="ECO:0000313" key="2">
    <source>
        <dbReference type="EMBL" id="AMG34775.1"/>
    </source>
</evidence>
<evidence type="ECO:0000256" key="1">
    <source>
        <dbReference type="SAM" id="SignalP"/>
    </source>
</evidence>
<evidence type="ECO:0000313" key="3">
    <source>
        <dbReference type="Proteomes" id="UP000060602"/>
    </source>
</evidence>
<organism evidence="2 3">
    <name type="scientific">Alcaligenes xylosoxydans xylosoxydans</name>
    <name type="common">Achromobacter xylosoxidans</name>
    <dbReference type="NCBI Taxonomy" id="85698"/>
    <lineage>
        <taxon>Bacteria</taxon>
        <taxon>Pseudomonadati</taxon>
        <taxon>Pseudomonadota</taxon>
        <taxon>Betaproteobacteria</taxon>
        <taxon>Burkholderiales</taxon>
        <taxon>Alcaligenaceae</taxon>
        <taxon>Achromobacter</taxon>
    </lineage>
</organism>
<dbReference type="EMBL" id="CP014060">
    <property type="protein sequence ID" value="AMG34775.1"/>
    <property type="molecule type" value="Genomic_DNA"/>
</dbReference>
<feature type="signal peptide" evidence="1">
    <location>
        <begin position="1"/>
        <end position="27"/>
    </location>
</feature>
<dbReference type="RefSeq" id="WP_061070870.1">
    <property type="nucleotide sequence ID" value="NZ_CP014060.2"/>
</dbReference>